<organism evidence="2 3">
    <name type="scientific">Peptoanaerobacter stomatis</name>
    <dbReference type="NCBI Taxonomy" id="796937"/>
    <lineage>
        <taxon>Bacteria</taxon>
        <taxon>Bacillati</taxon>
        <taxon>Bacillota</taxon>
        <taxon>Clostridia</taxon>
        <taxon>Peptostreptococcales</taxon>
        <taxon>Filifactoraceae</taxon>
        <taxon>Peptoanaerobacter</taxon>
    </lineage>
</organism>
<feature type="domain" description="Glycosyltransferase 2-like" evidence="1">
    <location>
        <begin position="245"/>
        <end position="337"/>
    </location>
</feature>
<dbReference type="Proteomes" id="UP000006437">
    <property type="component" value="Unassembled WGS sequence"/>
</dbReference>
<evidence type="ECO:0000313" key="3">
    <source>
        <dbReference type="Proteomes" id="UP000006437"/>
    </source>
</evidence>
<dbReference type="EMBL" id="AFZE01000010">
    <property type="protein sequence ID" value="EHL15609.1"/>
    <property type="molecule type" value="Genomic_DNA"/>
</dbReference>
<proteinExistence type="predicted"/>
<comment type="caution">
    <text evidence="2">The sequence shown here is derived from an EMBL/GenBank/DDBJ whole genome shotgun (WGS) entry which is preliminary data.</text>
</comment>
<protein>
    <recommendedName>
        <fullName evidence="1">Glycosyltransferase 2-like domain-containing protein</fullName>
    </recommendedName>
</protein>
<gene>
    <name evidence="2" type="ORF">HMPREF9629_01733</name>
</gene>
<dbReference type="InterPro" id="IPR001173">
    <property type="entry name" value="Glyco_trans_2-like"/>
</dbReference>
<name>G9WZX7_9FIRM</name>
<evidence type="ECO:0000259" key="1">
    <source>
        <dbReference type="Pfam" id="PF00535"/>
    </source>
</evidence>
<dbReference type="SUPFAM" id="SSF53448">
    <property type="entry name" value="Nucleotide-diphospho-sugar transferases"/>
    <property type="match status" value="1"/>
</dbReference>
<accession>G9WZX7</accession>
<evidence type="ECO:0000313" key="2">
    <source>
        <dbReference type="EMBL" id="EHL15609.1"/>
    </source>
</evidence>
<dbReference type="AlphaFoldDB" id="G9WZX7"/>
<reference evidence="2 3" key="1">
    <citation type="submission" date="2011-08" db="EMBL/GenBank/DDBJ databases">
        <title>The Genome Sequence of Eubacteriaceae bacterium ACC19a.</title>
        <authorList>
            <consortium name="The Broad Institute Genome Sequencing Platform"/>
            <person name="Earl A."/>
            <person name="Ward D."/>
            <person name="Feldgarden M."/>
            <person name="Gevers D."/>
            <person name="Sizova M."/>
            <person name="Hazen A."/>
            <person name="Epstein S."/>
            <person name="Young S.K."/>
            <person name="Zeng Q."/>
            <person name="Gargeya S."/>
            <person name="Fitzgerald M."/>
            <person name="Haas B."/>
            <person name="Abouelleil A."/>
            <person name="Alvarado L."/>
            <person name="Arachchi H.M."/>
            <person name="Berlin A."/>
            <person name="Brown A."/>
            <person name="Chapman S.B."/>
            <person name="Chen Z."/>
            <person name="Dunbar C."/>
            <person name="Freedman E."/>
            <person name="Gearin G."/>
            <person name="Gellesch M."/>
            <person name="Goldberg J."/>
            <person name="Griggs A."/>
            <person name="Gujja S."/>
            <person name="Heiman D."/>
            <person name="Howarth C."/>
            <person name="Larson L."/>
            <person name="Lui A."/>
            <person name="MacDonald P.J.P."/>
            <person name="Montmayeur A."/>
            <person name="Murphy C."/>
            <person name="Neiman D."/>
            <person name="Pearson M."/>
            <person name="Priest M."/>
            <person name="Roberts A."/>
            <person name="Saif S."/>
            <person name="Shea T."/>
            <person name="Shenoy N."/>
            <person name="Sisk P."/>
            <person name="Stolte C."/>
            <person name="Sykes S."/>
            <person name="Wortman J."/>
            <person name="Nusbaum C."/>
            <person name="Birren B."/>
        </authorList>
    </citation>
    <scope>NUCLEOTIDE SEQUENCE [LARGE SCALE GENOMIC DNA]</scope>
    <source>
        <strain evidence="2 3">ACC19a</strain>
    </source>
</reference>
<dbReference type="BioCyc" id="EBAC796937-HMP:GMGH-1741-MONOMER"/>
<dbReference type="Pfam" id="PF00535">
    <property type="entry name" value="Glycos_transf_2"/>
    <property type="match status" value="1"/>
</dbReference>
<dbReference type="InterPro" id="IPR029044">
    <property type="entry name" value="Nucleotide-diphossugar_trans"/>
</dbReference>
<sequence length="620" mass="73297">MEKENLKSKLIDLFYKSFETMSYKTSLKALNNYSKIDSLPEEIIDFVFGAFIEPNLKEIKNNIYKNSSLIDTSIDMGNITYYILPTEENNTYFILDKKCKKIIKINNEIDVIDNSLQKFSDYSVIIEKDIDILNPFFLANDLKSINRNLYVVINKEIEAFLQIKEYDKDELNNIKIFKNVLEFEEHFIESEDYFPRNTIKYDNNPINRLEEIRERIHFYRINKKCTKRPLLSIGIPSSERGTFALSNIIHTLNAQFDYEIEVILSDNASTTLPQYYDVIKNIQDSRLVYNRNDINLGYHGNVRKLIELGRAKYMLFNCDTDVLLLDMLDEILAIIRDMKVEYSQIITDSNNICSSENNYLESPYDAIRDLSLNSNYLFNNIFNLDLIKKTKFIEYLDVNAEHSEFILNYYHMAIDLFLETFGNIYLLNHTVIKQYDGETAYLAGKKFVYLKIDEFEDFEDFTYKYNSEFRIDNRDDRILANGYVIGNKIVNNIPRVYSIAGRTAQHISCAKLLKDILYDKDLISEYILAYIRLYIKTLFLIGLNAGYNYKETDLKNEEIINKIEKSMDYINKENDKFYQLLQDYEKKSGISVEIEKIKNNIENEYEMFIKNMNSKFLHEE</sequence>
<dbReference type="HOGENOM" id="CLU_439313_0_0_9"/>
<dbReference type="RefSeq" id="WP_009525962.1">
    <property type="nucleotide sequence ID" value="NZ_JH414559.1"/>
</dbReference>